<comment type="caution">
    <text evidence="1">The sequence shown here is derived from an EMBL/GenBank/DDBJ whole genome shotgun (WGS) entry which is preliminary data.</text>
</comment>
<evidence type="ECO:0000313" key="1">
    <source>
        <dbReference type="EMBL" id="KAF5749429.1"/>
    </source>
</evidence>
<accession>A0A7J7DT17</accession>
<dbReference type="EMBL" id="JAAARO010000004">
    <property type="protein sequence ID" value="KAF5749429.1"/>
    <property type="molecule type" value="Genomic_DNA"/>
</dbReference>
<gene>
    <name evidence="1" type="ORF">HS088_TW04G01398</name>
</gene>
<dbReference type="AlphaFoldDB" id="A0A7J7DT17"/>
<proteinExistence type="predicted"/>
<sequence length="129" mass="14680">MGSDSSWSLLNRLKKVVTKVKLLLSLNYATRWRLASMVGRSSGRRRLSFNDRPGLRACADGIDLLSDDDSGSPSSCRELHRTKSYASEDDIDKRADLFIANFHRQLRIERQISLELMYLREDSSTSLSP</sequence>
<dbReference type="OrthoDB" id="1682876at2759"/>
<evidence type="ECO:0008006" key="3">
    <source>
        <dbReference type="Google" id="ProtNLM"/>
    </source>
</evidence>
<dbReference type="FunCoup" id="A0A7J7DT17">
    <property type="interactions" value="14"/>
</dbReference>
<dbReference type="InParanoid" id="A0A7J7DT17"/>
<name>A0A7J7DT17_TRIWF</name>
<dbReference type="Pfam" id="PF05553">
    <property type="entry name" value="DUF761"/>
    <property type="match status" value="1"/>
</dbReference>
<reference evidence="1 2" key="1">
    <citation type="journal article" date="2020" name="Nat. Commun.">
        <title>Genome of Tripterygium wilfordii and identification of cytochrome P450 involved in triptolide biosynthesis.</title>
        <authorList>
            <person name="Tu L."/>
            <person name="Su P."/>
            <person name="Zhang Z."/>
            <person name="Gao L."/>
            <person name="Wang J."/>
            <person name="Hu T."/>
            <person name="Zhou J."/>
            <person name="Zhang Y."/>
            <person name="Zhao Y."/>
            <person name="Liu Y."/>
            <person name="Song Y."/>
            <person name="Tong Y."/>
            <person name="Lu Y."/>
            <person name="Yang J."/>
            <person name="Xu C."/>
            <person name="Jia M."/>
            <person name="Peters R.J."/>
            <person name="Huang L."/>
            <person name="Gao W."/>
        </authorList>
    </citation>
    <scope>NUCLEOTIDE SEQUENCE [LARGE SCALE GENOMIC DNA]</scope>
    <source>
        <strain evidence="2">cv. XIE 37</strain>
        <tissue evidence="1">Leaf</tissue>
    </source>
</reference>
<evidence type="ECO:0000313" key="2">
    <source>
        <dbReference type="Proteomes" id="UP000593562"/>
    </source>
</evidence>
<protein>
    <recommendedName>
        <fullName evidence="3">DUF761 domain-containing protein</fullName>
    </recommendedName>
</protein>
<organism evidence="1 2">
    <name type="scientific">Tripterygium wilfordii</name>
    <name type="common">Thunder God vine</name>
    <dbReference type="NCBI Taxonomy" id="458696"/>
    <lineage>
        <taxon>Eukaryota</taxon>
        <taxon>Viridiplantae</taxon>
        <taxon>Streptophyta</taxon>
        <taxon>Embryophyta</taxon>
        <taxon>Tracheophyta</taxon>
        <taxon>Spermatophyta</taxon>
        <taxon>Magnoliopsida</taxon>
        <taxon>eudicotyledons</taxon>
        <taxon>Gunneridae</taxon>
        <taxon>Pentapetalae</taxon>
        <taxon>rosids</taxon>
        <taxon>fabids</taxon>
        <taxon>Celastrales</taxon>
        <taxon>Celastraceae</taxon>
        <taxon>Tripterygium</taxon>
    </lineage>
</organism>
<dbReference type="InterPro" id="IPR008480">
    <property type="entry name" value="DUF761_pln"/>
</dbReference>
<keyword evidence="2" id="KW-1185">Reference proteome</keyword>
<dbReference type="Proteomes" id="UP000593562">
    <property type="component" value="Unassembled WGS sequence"/>
</dbReference>